<organism evidence="2 3">
    <name type="scientific">Rasiella rasia</name>
    <dbReference type="NCBI Taxonomy" id="2744027"/>
    <lineage>
        <taxon>Bacteria</taxon>
        <taxon>Pseudomonadati</taxon>
        <taxon>Bacteroidota</taxon>
        <taxon>Flavobacteriia</taxon>
        <taxon>Flavobacteriales</taxon>
        <taxon>Flavobacteriaceae</taxon>
        <taxon>Rasiella</taxon>
    </lineage>
</organism>
<feature type="transmembrane region" description="Helical" evidence="1">
    <location>
        <begin position="64"/>
        <end position="83"/>
    </location>
</feature>
<evidence type="ECO:0000313" key="3">
    <source>
        <dbReference type="Proteomes" id="UP000505306"/>
    </source>
</evidence>
<dbReference type="AlphaFoldDB" id="A0A6G6GQH0"/>
<dbReference type="EMBL" id="CP049057">
    <property type="protein sequence ID" value="QIE60710.1"/>
    <property type="molecule type" value="Genomic_DNA"/>
</dbReference>
<dbReference type="KEGG" id="mgel:G5B37_14430"/>
<gene>
    <name evidence="2" type="ORF">G5B37_14430</name>
</gene>
<keyword evidence="3" id="KW-1185">Reference proteome</keyword>
<proteinExistence type="predicted"/>
<dbReference type="Proteomes" id="UP000505306">
    <property type="component" value="Chromosome"/>
</dbReference>
<evidence type="ECO:0008006" key="4">
    <source>
        <dbReference type="Google" id="ProtNLM"/>
    </source>
</evidence>
<keyword evidence="1" id="KW-1133">Transmembrane helix</keyword>
<accession>A0A6G6GQH0</accession>
<dbReference type="RefSeq" id="WP_164680721.1">
    <property type="nucleotide sequence ID" value="NZ_CP049057.1"/>
</dbReference>
<keyword evidence="1" id="KW-0472">Membrane</keyword>
<evidence type="ECO:0000256" key="1">
    <source>
        <dbReference type="SAM" id="Phobius"/>
    </source>
</evidence>
<protein>
    <recommendedName>
        <fullName evidence="4">Tetratricopeptide repeat protein</fullName>
    </recommendedName>
</protein>
<reference evidence="2 3" key="1">
    <citation type="submission" date="2020-02" db="EMBL/GenBank/DDBJ databases">
        <title>Complete genome sequence of Flavobacteriaceae bacterium.</title>
        <authorList>
            <person name="Kim S.-J."/>
            <person name="Kim Y.-S."/>
            <person name="Kim K.-H."/>
        </authorList>
    </citation>
    <scope>NUCLEOTIDE SEQUENCE [LARGE SCALE GENOMIC DNA]</scope>
    <source>
        <strain evidence="2 3">RR4-40</strain>
    </source>
</reference>
<name>A0A6G6GQH0_9FLAO</name>
<keyword evidence="1" id="KW-0812">Transmembrane</keyword>
<dbReference type="Gene3D" id="1.25.40.10">
    <property type="entry name" value="Tetratricopeptide repeat domain"/>
    <property type="match status" value="1"/>
</dbReference>
<evidence type="ECO:0000313" key="2">
    <source>
        <dbReference type="EMBL" id="QIE60710.1"/>
    </source>
</evidence>
<dbReference type="SUPFAM" id="SSF48452">
    <property type="entry name" value="TPR-like"/>
    <property type="match status" value="1"/>
</dbReference>
<sequence>MIQSLRSNKSLLRRKGMYDKERRFLNTKKDALAFQQGKIEVEKVTEAQLIQIRKKITKQRQKELLLTAIIAVVLVAIVVFFGVKFANSEAKVKTDLKIEQETEAYNQYLYFIVDGDSWFEKRKWHNAMFQYRKALELYPNDYDAMFRLTMAISYKCEETGKDCELGSAYYKKLEAFNPTDPLLEPIALRLQRLL</sequence>
<dbReference type="InterPro" id="IPR011990">
    <property type="entry name" value="TPR-like_helical_dom_sf"/>
</dbReference>